<keyword evidence="2" id="KW-0500">Molybdenum</keyword>
<dbReference type="InterPro" id="IPR008335">
    <property type="entry name" value="Mopterin_OxRdtase_euk"/>
</dbReference>
<accession>A0A0C2M1Q3</accession>
<dbReference type="PANTHER" id="PTHR19372:SF7">
    <property type="entry name" value="SULFITE OXIDASE, MITOCHONDRIAL"/>
    <property type="match status" value="1"/>
</dbReference>
<dbReference type="GO" id="GO:0005739">
    <property type="term" value="C:mitochondrion"/>
    <property type="evidence" value="ECO:0007669"/>
    <property type="project" value="TreeGrafter"/>
</dbReference>
<evidence type="ECO:0000259" key="5">
    <source>
        <dbReference type="Pfam" id="PF03404"/>
    </source>
</evidence>
<dbReference type="InterPro" id="IPR014756">
    <property type="entry name" value="Ig_E-set"/>
</dbReference>
<dbReference type="EMBL" id="JWZT01005390">
    <property type="protein sequence ID" value="KII61000.1"/>
    <property type="molecule type" value="Genomic_DNA"/>
</dbReference>
<gene>
    <name evidence="6" type="ORF">RF11_13974</name>
</gene>
<dbReference type="AlphaFoldDB" id="A0A0C2M1Q3"/>
<keyword evidence="3" id="KW-0479">Metal-binding</keyword>
<keyword evidence="4" id="KW-0560">Oxidoreductase</keyword>
<dbReference type="OMA" id="HRINIKI"/>
<protein>
    <submittedName>
        <fullName evidence="6">Sulfite oxidase, mitochondrial</fullName>
    </submittedName>
</protein>
<evidence type="ECO:0000256" key="3">
    <source>
        <dbReference type="ARBA" id="ARBA00022723"/>
    </source>
</evidence>
<dbReference type="InterPro" id="IPR005066">
    <property type="entry name" value="MoCF_OxRdtse_dimer"/>
</dbReference>
<dbReference type="GO" id="GO:0030151">
    <property type="term" value="F:molybdenum ion binding"/>
    <property type="evidence" value="ECO:0007669"/>
    <property type="project" value="InterPro"/>
</dbReference>
<evidence type="ECO:0000256" key="4">
    <source>
        <dbReference type="ARBA" id="ARBA00023002"/>
    </source>
</evidence>
<evidence type="ECO:0000256" key="1">
    <source>
        <dbReference type="ARBA" id="ARBA00001924"/>
    </source>
</evidence>
<dbReference type="GO" id="GO:0008482">
    <property type="term" value="F:sulfite oxidase activity"/>
    <property type="evidence" value="ECO:0007669"/>
    <property type="project" value="TreeGrafter"/>
</dbReference>
<dbReference type="PANTHER" id="PTHR19372">
    <property type="entry name" value="SULFITE REDUCTASE"/>
    <property type="match status" value="1"/>
</dbReference>
<dbReference type="Proteomes" id="UP000031668">
    <property type="component" value="Unassembled WGS sequence"/>
</dbReference>
<comment type="caution">
    <text evidence="6">The sequence shown here is derived from an EMBL/GenBank/DDBJ whole genome shotgun (WGS) entry which is preliminary data.</text>
</comment>
<dbReference type="SUPFAM" id="SSF81296">
    <property type="entry name" value="E set domains"/>
    <property type="match status" value="1"/>
</dbReference>
<dbReference type="OrthoDB" id="10051395at2759"/>
<dbReference type="Gene3D" id="2.60.40.650">
    <property type="match status" value="1"/>
</dbReference>
<organism evidence="6 7">
    <name type="scientific">Thelohanellus kitauei</name>
    <name type="common">Myxosporean</name>
    <dbReference type="NCBI Taxonomy" id="669202"/>
    <lineage>
        <taxon>Eukaryota</taxon>
        <taxon>Metazoa</taxon>
        <taxon>Cnidaria</taxon>
        <taxon>Myxozoa</taxon>
        <taxon>Myxosporea</taxon>
        <taxon>Bivalvulida</taxon>
        <taxon>Platysporina</taxon>
        <taxon>Myxobolidae</taxon>
        <taxon>Thelohanellus</taxon>
    </lineage>
</organism>
<feature type="domain" description="Moybdenum cofactor oxidoreductase dimerisation" evidence="5">
    <location>
        <begin position="1"/>
        <end position="125"/>
    </location>
</feature>
<name>A0A0C2M1Q3_THEKT</name>
<evidence type="ECO:0000313" key="6">
    <source>
        <dbReference type="EMBL" id="KII61000.1"/>
    </source>
</evidence>
<dbReference type="GO" id="GO:0006790">
    <property type="term" value="P:sulfur compound metabolic process"/>
    <property type="evidence" value="ECO:0007669"/>
    <property type="project" value="TreeGrafter"/>
</dbReference>
<evidence type="ECO:0000256" key="2">
    <source>
        <dbReference type="ARBA" id="ARBA00022505"/>
    </source>
</evidence>
<dbReference type="Pfam" id="PF03404">
    <property type="entry name" value="Mo-co_dimer"/>
    <property type="match status" value="1"/>
</dbReference>
<reference evidence="6 7" key="1">
    <citation type="journal article" date="2014" name="Genome Biol. Evol.">
        <title>The genome of the myxosporean Thelohanellus kitauei shows adaptations to nutrient acquisition within its fish host.</title>
        <authorList>
            <person name="Yang Y."/>
            <person name="Xiong J."/>
            <person name="Zhou Z."/>
            <person name="Huo F."/>
            <person name="Miao W."/>
            <person name="Ran C."/>
            <person name="Liu Y."/>
            <person name="Zhang J."/>
            <person name="Feng J."/>
            <person name="Wang M."/>
            <person name="Wang M."/>
            <person name="Wang L."/>
            <person name="Yao B."/>
        </authorList>
    </citation>
    <scope>NUCLEOTIDE SEQUENCE [LARGE SCALE GENOMIC DNA]</scope>
    <source>
        <strain evidence="6">Wuqing</strain>
    </source>
</reference>
<keyword evidence="7" id="KW-1185">Reference proteome</keyword>
<evidence type="ECO:0000313" key="7">
    <source>
        <dbReference type="Proteomes" id="UP000031668"/>
    </source>
</evidence>
<sequence>MPITSMICHPPRNAVINLRDREKTIPVKGYSFSGGGRGVARVELSIDGGNTWVPAKLWPIKDPSQPIYGWTFWSANLSVPDTQNEMEIICKAVDTSYNHQPESAGPIWNFRGLLNNSWHRINIKIER</sequence>
<dbReference type="GO" id="GO:0043546">
    <property type="term" value="F:molybdopterin cofactor binding"/>
    <property type="evidence" value="ECO:0007669"/>
    <property type="project" value="TreeGrafter"/>
</dbReference>
<dbReference type="PRINTS" id="PR00407">
    <property type="entry name" value="EUMOPTERIN"/>
</dbReference>
<proteinExistence type="predicted"/>
<dbReference type="GO" id="GO:0020037">
    <property type="term" value="F:heme binding"/>
    <property type="evidence" value="ECO:0007669"/>
    <property type="project" value="TreeGrafter"/>
</dbReference>
<comment type="cofactor">
    <cofactor evidence="1">
        <name>Mo-molybdopterin</name>
        <dbReference type="ChEBI" id="CHEBI:71302"/>
    </cofactor>
</comment>